<keyword evidence="2" id="KW-1185">Reference proteome</keyword>
<dbReference type="RefSeq" id="XP_016255977.1">
    <property type="nucleotide sequence ID" value="XM_016413643.1"/>
</dbReference>
<dbReference type="STRING" id="215243.A0A0D2A5X2"/>
<dbReference type="InterPro" id="IPR022198">
    <property type="entry name" value="DUF3723"/>
</dbReference>
<name>A0A0D2A5X2_9EURO</name>
<sequence length="251" mass="28927">MATQASATAYDRFICSLQDHAKLGVYRIRLDNIEHPRIPQNRFPNVSRLKKTFLVQKCLRHNPQNYITATISHDIFAHRSSVKQASDGVNELLLRAEDKVYCLHGSCRIQAAKTVLRDGDRWWTVTLYRENIDARANRNLRDAFANQLSPLDGTIYVNLQKSLRDNDLAETEQWRAYLTTSKRRYLRQLSNTHGGIIDAFNQLLFMEPLFLGKQAFHIGVFHKLGNLHCDEVPLAFYRDLILSLTRISGIS</sequence>
<dbReference type="GeneID" id="27363971"/>
<dbReference type="HOGENOM" id="CLU_004286_7_0_1"/>
<dbReference type="AlphaFoldDB" id="A0A0D2A5X2"/>
<evidence type="ECO:0000313" key="2">
    <source>
        <dbReference type="Proteomes" id="UP000053342"/>
    </source>
</evidence>
<dbReference type="OrthoDB" id="4227485at2759"/>
<accession>A0A0D2A5X2</accession>
<dbReference type="Pfam" id="PF12520">
    <property type="entry name" value="DUF3723"/>
    <property type="match status" value="1"/>
</dbReference>
<proteinExistence type="predicted"/>
<dbReference type="Proteomes" id="UP000053342">
    <property type="component" value="Unassembled WGS sequence"/>
</dbReference>
<gene>
    <name evidence="1" type="ORF">PV06_11897</name>
</gene>
<reference evidence="1 2" key="1">
    <citation type="submission" date="2015-01" db="EMBL/GenBank/DDBJ databases">
        <title>The Genome Sequence of Exophiala oligosperma CBS72588.</title>
        <authorList>
            <consortium name="The Broad Institute Genomics Platform"/>
            <person name="Cuomo C."/>
            <person name="de Hoog S."/>
            <person name="Gorbushina A."/>
            <person name="Stielow B."/>
            <person name="Teixiera M."/>
            <person name="Abouelleil A."/>
            <person name="Chapman S.B."/>
            <person name="Priest M."/>
            <person name="Young S.K."/>
            <person name="Wortman J."/>
            <person name="Nusbaum C."/>
            <person name="Birren B."/>
        </authorList>
    </citation>
    <scope>NUCLEOTIDE SEQUENCE [LARGE SCALE GENOMIC DNA]</scope>
    <source>
        <strain evidence="1 2">CBS 72588</strain>
    </source>
</reference>
<protein>
    <submittedName>
        <fullName evidence="1">Uncharacterized protein</fullName>
    </submittedName>
</protein>
<organism evidence="1 2">
    <name type="scientific">Exophiala oligosperma</name>
    <dbReference type="NCBI Taxonomy" id="215243"/>
    <lineage>
        <taxon>Eukaryota</taxon>
        <taxon>Fungi</taxon>
        <taxon>Dikarya</taxon>
        <taxon>Ascomycota</taxon>
        <taxon>Pezizomycotina</taxon>
        <taxon>Eurotiomycetes</taxon>
        <taxon>Chaetothyriomycetidae</taxon>
        <taxon>Chaetothyriales</taxon>
        <taxon>Herpotrichiellaceae</taxon>
        <taxon>Exophiala</taxon>
    </lineage>
</organism>
<evidence type="ECO:0000313" key="1">
    <source>
        <dbReference type="EMBL" id="KIW35761.1"/>
    </source>
</evidence>
<dbReference type="VEuPathDB" id="FungiDB:PV06_11897"/>
<dbReference type="EMBL" id="KN847436">
    <property type="protein sequence ID" value="KIW35761.1"/>
    <property type="molecule type" value="Genomic_DNA"/>
</dbReference>